<reference evidence="5 6" key="2">
    <citation type="submission" date="2013-03" db="EMBL/GenBank/DDBJ databases">
        <title>Diversity in Clostridium botulinum.</title>
        <authorList>
            <person name="Timme R.E."/>
            <person name="Allard M."/>
            <person name="Luo Y."/>
            <person name="Strain E."/>
            <person name="Gonzalez-Escalona N."/>
            <person name="Brown E."/>
        </authorList>
    </citation>
    <scope>NUCLEOTIDE SEQUENCE [LARGE SCALE GENOMIC DNA]</scope>
    <source>
        <strain evidence="5 6">CFSAN001627</strain>
    </source>
</reference>
<dbReference type="Pfam" id="PF02899">
    <property type="entry name" value="Phage_int_SAM_1"/>
    <property type="match status" value="1"/>
</dbReference>
<dbReference type="InterPro" id="IPR004107">
    <property type="entry name" value="Integrase_SAM-like_N"/>
</dbReference>
<evidence type="ECO:0000313" key="6">
    <source>
        <dbReference type="Proteomes" id="UP000011944"/>
    </source>
</evidence>
<dbReference type="EMBL" id="AMXI01000990">
    <property type="protein sequence ID" value="EKN40969.1"/>
    <property type="molecule type" value="Genomic_DNA"/>
</dbReference>
<comment type="caution">
    <text evidence="5">The sequence shown here is derived from an EMBL/GenBank/DDBJ whole genome shotgun (WGS) entry which is preliminary data.</text>
</comment>
<evidence type="ECO:0000256" key="2">
    <source>
        <dbReference type="ARBA" id="ARBA00023125"/>
    </source>
</evidence>
<dbReference type="PROSITE" id="PS51900">
    <property type="entry name" value="CB"/>
    <property type="match status" value="1"/>
</dbReference>
<dbReference type="AlphaFoldDB" id="M1ZVF2"/>
<dbReference type="GO" id="GO:0015074">
    <property type="term" value="P:DNA integration"/>
    <property type="evidence" value="ECO:0007669"/>
    <property type="project" value="InterPro"/>
</dbReference>
<keyword evidence="2 3" id="KW-0238">DNA-binding</keyword>
<protein>
    <submittedName>
        <fullName evidence="5">Tyrosine recombinase XerD</fullName>
    </submittedName>
</protein>
<evidence type="ECO:0000313" key="5">
    <source>
        <dbReference type="EMBL" id="EKN40969.1"/>
    </source>
</evidence>
<dbReference type="SUPFAM" id="SSF47823">
    <property type="entry name" value="lambda integrase-like, N-terminal domain"/>
    <property type="match status" value="1"/>
</dbReference>
<comment type="similarity">
    <text evidence="1">Belongs to the 'phage' integrase family.</text>
</comment>
<dbReference type="Proteomes" id="UP000011944">
    <property type="component" value="Unassembled WGS sequence"/>
</dbReference>
<proteinExistence type="inferred from homology"/>
<dbReference type="InterPro" id="IPR044068">
    <property type="entry name" value="CB"/>
</dbReference>
<dbReference type="Gene3D" id="1.10.150.130">
    <property type="match status" value="1"/>
</dbReference>
<feature type="domain" description="Core-binding (CB)" evidence="4">
    <location>
        <begin position="1"/>
        <end position="65"/>
    </location>
</feature>
<organism evidence="5 6">
    <name type="scientific">Clostridium botulinum CFSAN001627</name>
    <dbReference type="NCBI Taxonomy" id="1232189"/>
    <lineage>
        <taxon>Bacteria</taxon>
        <taxon>Bacillati</taxon>
        <taxon>Bacillota</taxon>
        <taxon>Clostridia</taxon>
        <taxon>Eubacteriales</taxon>
        <taxon>Clostridiaceae</taxon>
        <taxon>Clostridium</taxon>
    </lineage>
</organism>
<evidence type="ECO:0000256" key="1">
    <source>
        <dbReference type="ARBA" id="ARBA00008857"/>
    </source>
</evidence>
<dbReference type="InterPro" id="IPR010998">
    <property type="entry name" value="Integrase_recombinase_N"/>
</dbReference>
<sequence length="65" mass="7841">MKNIIENYIKDLQKKNLSKNTLEAYRRDVEKFSEFVRNREERILSVDTVTIMAFVQYLQREGRAT</sequence>
<feature type="non-terminal residue" evidence="5">
    <location>
        <position position="65"/>
    </location>
</feature>
<name>M1ZVF2_CLOBO</name>
<accession>M1ZVF2</accession>
<gene>
    <name evidence="5" type="ORF">CFSAN001627_16123</name>
</gene>
<dbReference type="GO" id="GO:0003677">
    <property type="term" value="F:DNA binding"/>
    <property type="evidence" value="ECO:0007669"/>
    <property type="project" value="UniProtKB-UniRule"/>
</dbReference>
<reference evidence="5 6" key="1">
    <citation type="submission" date="2012-10" db="EMBL/GenBank/DDBJ databases">
        <authorList>
            <person name="Strain E.A."/>
            <person name="Brown E."/>
            <person name="Allard M.W."/>
            <person name="Gonzalez-Escalona N."/>
            <person name="Timme R."/>
        </authorList>
    </citation>
    <scope>NUCLEOTIDE SEQUENCE [LARGE SCALE GENOMIC DNA]</scope>
    <source>
        <strain evidence="5 6">CFSAN001627</strain>
    </source>
</reference>
<evidence type="ECO:0000256" key="3">
    <source>
        <dbReference type="PROSITE-ProRule" id="PRU01248"/>
    </source>
</evidence>
<evidence type="ECO:0000259" key="4">
    <source>
        <dbReference type="PROSITE" id="PS51900"/>
    </source>
</evidence>